<sequence>RENASCNGSRGDGGIAAGLDGGNSGIDVVVE</sequence>
<evidence type="ECO:0000313" key="3">
    <source>
        <dbReference type="Proteomes" id="UP000265520"/>
    </source>
</evidence>
<dbReference type="AlphaFoldDB" id="A0A392TX75"/>
<reference evidence="2 3" key="1">
    <citation type="journal article" date="2018" name="Front. Plant Sci.">
        <title>Red Clover (Trifolium pratense) and Zigzag Clover (T. medium) - A Picture of Genomic Similarities and Differences.</title>
        <authorList>
            <person name="Dluhosova J."/>
            <person name="Istvanek J."/>
            <person name="Nedelnik J."/>
            <person name="Repkova J."/>
        </authorList>
    </citation>
    <scope>NUCLEOTIDE SEQUENCE [LARGE SCALE GENOMIC DNA]</scope>
    <source>
        <strain evidence="3">cv. 10/8</strain>
        <tissue evidence="2">Leaf</tissue>
    </source>
</reference>
<feature type="non-terminal residue" evidence="2">
    <location>
        <position position="1"/>
    </location>
</feature>
<feature type="compositionally biased region" description="Gly residues" evidence="1">
    <location>
        <begin position="10"/>
        <end position="24"/>
    </location>
</feature>
<evidence type="ECO:0000256" key="1">
    <source>
        <dbReference type="SAM" id="MobiDB-lite"/>
    </source>
</evidence>
<comment type="caution">
    <text evidence="2">The sequence shown here is derived from an EMBL/GenBank/DDBJ whole genome shotgun (WGS) entry which is preliminary data.</text>
</comment>
<protein>
    <submittedName>
        <fullName evidence="2">Uncharacterized protein</fullName>
    </submittedName>
</protein>
<proteinExistence type="predicted"/>
<name>A0A392TX75_9FABA</name>
<dbReference type="EMBL" id="LXQA010681491">
    <property type="protein sequence ID" value="MCI65743.1"/>
    <property type="molecule type" value="Genomic_DNA"/>
</dbReference>
<organism evidence="2 3">
    <name type="scientific">Trifolium medium</name>
    <dbReference type="NCBI Taxonomy" id="97028"/>
    <lineage>
        <taxon>Eukaryota</taxon>
        <taxon>Viridiplantae</taxon>
        <taxon>Streptophyta</taxon>
        <taxon>Embryophyta</taxon>
        <taxon>Tracheophyta</taxon>
        <taxon>Spermatophyta</taxon>
        <taxon>Magnoliopsida</taxon>
        <taxon>eudicotyledons</taxon>
        <taxon>Gunneridae</taxon>
        <taxon>Pentapetalae</taxon>
        <taxon>rosids</taxon>
        <taxon>fabids</taxon>
        <taxon>Fabales</taxon>
        <taxon>Fabaceae</taxon>
        <taxon>Papilionoideae</taxon>
        <taxon>50 kb inversion clade</taxon>
        <taxon>NPAAA clade</taxon>
        <taxon>Hologalegina</taxon>
        <taxon>IRL clade</taxon>
        <taxon>Trifolieae</taxon>
        <taxon>Trifolium</taxon>
    </lineage>
</organism>
<feature type="region of interest" description="Disordered" evidence="1">
    <location>
        <begin position="1"/>
        <end position="31"/>
    </location>
</feature>
<accession>A0A392TX75</accession>
<evidence type="ECO:0000313" key="2">
    <source>
        <dbReference type="EMBL" id="MCI65743.1"/>
    </source>
</evidence>
<dbReference type="Proteomes" id="UP000265520">
    <property type="component" value="Unassembled WGS sequence"/>
</dbReference>
<keyword evidence="3" id="KW-1185">Reference proteome</keyword>